<reference evidence="1" key="1">
    <citation type="journal article" date="2012" name="PLoS Negl. Trop. Dis.">
        <title>A systematically improved high quality genome and transcriptome of the human blood fluke Schistosoma mansoni.</title>
        <authorList>
            <person name="Protasio A.V."/>
            <person name="Tsai I.J."/>
            <person name="Babbage A."/>
            <person name="Nichol S."/>
            <person name="Hunt M."/>
            <person name="Aslett M.A."/>
            <person name="De Silva N."/>
            <person name="Velarde G.S."/>
            <person name="Anderson T.J."/>
            <person name="Clark R.C."/>
            <person name="Davidson C."/>
            <person name="Dillon G.P."/>
            <person name="Holroyd N.E."/>
            <person name="LoVerde P.T."/>
            <person name="Lloyd C."/>
            <person name="McQuillan J."/>
            <person name="Oliveira G."/>
            <person name="Otto T.D."/>
            <person name="Parker-Manuel S.J."/>
            <person name="Quail M.A."/>
            <person name="Wilson R.A."/>
            <person name="Zerlotini A."/>
            <person name="Dunne D.W."/>
            <person name="Berriman M."/>
        </authorList>
    </citation>
    <scope>NUCLEOTIDE SEQUENCE [LARGE SCALE GENOMIC DNA]</scope>
    <source>
        <strain evidence="1">Puerto Rican</strain>
    </source>
</reference>
<reference evidence="2" key="2">
    <citation type="submission" date="2019-11" db="UniProtKB">
        <authorList>
            <consortium name="WormBaseParasite"/>
        </authorList>
    </citation>
    <scope>IDENTIFICATION</scope>
    <source>
        <strain evidence="2">Puerto Rican</strain>
    </source>
</reference>
<dbReference type="WBParaSite" id="Smp_335840.1">
    <property type="protein sequence ID" value="Smp_335840.1"/>
    <property type="gene ID" value="Smp_335840"/>
</dbReference>
<dbReference type="InParanoid" id="A0A5K4FBQ8"/>
<organism evidence="1 2">
    <name type="scientific">Schistosoma mansoni</name>
    <name type="common">Blood fluke</name>
    <dbReference type="NCBI Taxonomy" id="6183"/>
    <lineage>
        <taxon>Eukaryota</taxon>
        <taxon>Metazoa</taxon>
        <taxon>Spiralia</taxon>
        <taxon>Lophotrochozoa</taxon>
        <taxon>Platyhelminthes</taxon>
        <taxon>Trematoda</taxon>
        <taxon>Digenea</taxon>
        <taxon>Strigeidida</taxon>
        <taxon>Schistosomatoidea</taxon>
        <taxon>Schistosomatidae</taxon>
        <taxon>Schistosoma</taxon>
    </lineage>
</organism>
<evidence type="ECO:0000313" key="1">
    <source>
        <dbReference type="Proteomes" id="UP000008854"/>
    </source>
</evidence>
<keyword evidence="1" id="KW-1185">Reference proteome</keyword>
<accession>A0A5K4FBQ8</accession>
<protein>
    <submittedName>
        <fullName evidence="2">Uncharacterized protein</fullName>
    </submittedName>
</protein>
<dbReference type="AlphaFoldDB" id="A0A5K4FBQ8"/>
<sequence>MVVEFNKKPIVPVPLSAVQALIELILYCTKMSKVNKKNVKNHRSSTSGNLQFLVKSETESERDDGAKLFKFTERGNRRPSLGPTVSFSQLSSKFEDIDLMESVIPESLQHNSKEQEAEDNDDEDDLLRVRVFEANCKRNILKKMKLDREKTIEAGIRQLKNRLEEMFGSLMSVGEKVESVSRDIEFFSSASEIKSTEKLTESTNIDTQLVTEPQKLHTETPSISINDQISTVLQSKQHPVETSKLNPVEYPEISSGESETELIYDVSEPPEEVLPVSSQLRRSSQISPSLNVLLNVGNNMNNNDIFYDKFF</sequence>
<evidence type="ECO:0000313" key="2">
    <source>
        <dbReference type="WBParaSite" id="Smp_335840.1"/>
    </source>
</evidence>
<dbReference type="Proteomes" id="UP000008854">
    <property type="component" value="Unassembled WGS sequence"/>
</dbReference>
<dbReference type="SUPFAM" id="SSF101447">
    <property type="entry name" value="Formin homology 2 domain (FH2 domain)"/>
    <property type="match status" value="1"/>
</dbReference>
<name>A0A5K4FBQ8_SCHMA</name>
<dbReference type="STRING" id="6183.A0A5K4FBQ8"/>
<proteinExistence type="predicted"/>